<organism evidence="10 11">
    <name type="scientific">Meristemomyces frigidus</name>
    <dbReference type="NCBI Taxonomy" id="1508187"/>
    <lineage>
        <taxon>Eukaryota</taxon>
        <taxon>Fungi</taxon>
        <taxon>Dikarya</taxon>
        <taxon>Ascomycota</taxon>
        <taxon>Pezizomycotina</taxon>
        <taxon>Dothideomycetes</taxon>
        <taxon>Dothideomycetidae</taxon>
        <taxon>Mycosphaerellales</taxon>
        <taxon>Teratosphaeriaceae</taxon>
        <taxon>Meristemomyces</taxon>
    </lineage>
</organism>
<comment type="caution">
    <text evidence="10">The sequence shown here is derived from an EMBL/GenBank/DDBJ whole genome shotgun (WGS) entry which is preliminary data.</text>
</comment>
<evidence type="ECO:0000256" key="1">
    <source>
        <dbReference type="ARBA" id="ARBA00001462"/>
    </source>
</evidence>
<dbReference type="PANTHER" id="PTHR31776:SF0">
    <property type="entry name" value="ALPHA-L-ARABINOFURANOSIDASE 1"/>
    <property type="match status" value="1"/>
</dbReference>
<dbReference type="SMART" id="SM00813">
    <property type="entry name" value="Alpha-L-AF_C"/>
    <property type="match status" value="1"/>
</dbReference>
<feature type="domain" description="Alpha-L-arabinofuranosidase C-terminal" evidence="9">
    <location>
        <begin position="454"/>
        <end position="634"/>
    </location>
</feature>
<reference evidence="10" key="1">
    <citation type="submission" date="2023-08" db="EMBL/GenBank/DDBJ databases">
        <title>Black Yeasts Isolated from many extreme environments.</title>
        <authorList>
            <person name="Coleine C."/>
            <person name="Stajich J.E."/>
            <person name="Selbmann L."/>
        </authorList>
    </citation>
    <scope>NUCLEOTIDE SEQUENCE</scope>
    <source>
        <strain evidence="10">CCFEE 5401</strain>
    </source>
</reference>
<keyword evidence="7" id="KW-0325">Glycoprotein</keyword>
<protein>
    <recommendedName>
        <fullName evidence="4">non-reducing end alpha-L-arabinofuranosidase</fullName>
        <ecNumber evidence="4">3.2.1.55</ecNumber>
    </recommendedName>
</protein>
<dbReference type="SUPFAM" id="SSF51445">
    <property type="entry name" value="(Trans)glycosidases"/>
    <property type="match status" value="1"/>
</dbReference>
<dbReference type="Proteomes" id="UP001310890">
    <property type="component" value="Unassembled WGS sequence"/>
</dbReference>
<evidence type="ECO:0000256" key="7">
    <source>
        <dbReference type="ARBA" id="ARBA00023180"/>
    </source>
</evidence>
<dbReference type="InterPro" id="IPR051563">
    <property type="entry name" value="Glycosyl_Hydrolase_51"/>
</dbReference>
<dbReference type="Pfam" id="PF22848">
    <property type="entry name" value="ASD1_dom"/>
    <property type="match status" value="1"/>
</dbReference>
<dbReference type="EC" id="3.2.1.55" evidence="4"/>
<dbReference type="InterPro" id="IPR003305">
    <property type="entry name" value="CenC_carb-bd"/>
</dbReference>
<dbReference type="InterPro" id="IPR008979">
    <property type="entry name" value="Galactose-bd-like_sf"/>
</dbReference>
<dbReference type="Pfam" id="PF06964">
    <property type="entry name" value="Alpha-L-AF_C"/>
    <property type="match status" value="1"/>
</dbReference>
<evidence type="ECO:0000313" key="10">
    <source>
        <dbReference type="EMBL" id="KAK5113070.1"/>
    </source>
</evidence>
<evidence type="ECO:0000256" key="2">
    <source>
        <dbReference type="ARBA" id="ARBA00004834"/>
    </source>
</evidence>
<proteinExistence type="inferred from homology"/>
<sequence length="693" mass="75390">MLSKALSATVFAAAAQAISFTVSSSNGNATSPYQYGLMFEDINNSGDGGVYAELIQNRAFQGNSEFPSTIDYWNPLGGASIKLQNMSTPLSSALPTSMEVTKGNATGTMGFSNVGFWGFPVVAGTEYKGSFYVYGGLDGNVTVCLTSNDDEQYAEAEVTVKSSNAWTQYNYTLTPSQSAPNSNNTLNFTFASSDLTNSVNFDLLSLFPPTYKNRENGLRIDLMDAMAGLYPSFFRAPGGNNVEGNAAPYWWNWTNTIGPLTDRPGYPGTWGYENTDGLGLIEYLLWSQDLGMEPILAVWDGHYLDGTVLTEAELAPYIQSALDELEFLMGDASTSWGAMREAMGYGPFPINFVEVGNEDSLSAGGPTYRAYRFQAFYDAIKAVYPNMTIVASFFDVAGDAPPFGAAGDFHEYAIPVQMSSQFFYFDNYTENNPILIGEYAIIEYDAFNTTGPKWNAGAPRAFTPFWYGSVAEAIFLLGAERNSQKMIGAAYAPSFQNLNRWQWIPDLIEYDAYPGHTTLSTSWYMINLLSGTRITENLPVTFSSGDYGPAYFVAGRSDVTGAHIAKFAVYNSTGDVPFDFSFAGVGGYAQGNLTYLTAPMNASNPIGGNIVETTTKTVTATKNGTFSFTLPEYSIAVFEVAANQAGQGYGYGNPWNRQGWKGWNSWGQSWGQGQWGPPGGGWNAHGQGWPHKN</sequence>
<dbReference type="Pfam" id="PF02018">
    <property type="entry name" value="CBM_4_9"/>
    <property type="match status" value="1"/>
</dbReference>
<dbReference type="InterPro" id="IPR010720">
    <property type="entry name" value="Alpha-L-AF_C"/>
</dbReference>
<name>A0AAN7TNW0_9PEZI</name>
<keyword evidence="5 8" id="KW-0732">Signal</keyword>
<evidence type="ECO:0000256" key="5">
    <source>
        <dbReference type="ARBA" id="ARBA00022729"/>
    </source>
</evidence>
<comment type="catalytic activity">
    <reaction evidence="1">
        <text>Hydrolysis of terminal non-reducing alpha-L-arabinofuranoside residues in alpha-L-arabinosides.</text>
        <dbReference type="EC" id="3.2.1.55"/>
    </reaction>
</comment>
<feature type="chain" id="PRO_5042937876" description="non-reducing end alpha-L-arabinofuranosidase" evidence="8">
    <location>
        <begin position="18"/>
        <end position="693"/>
    </location>
</feature>
<evidence type="ECO:0000256" key="4">
    <source>
        <dbReference type="ARBA" id="ARBA00012670"/>
    </source>
</evidence>
<comment type="similarity">
    <text evidence="3">Belongs to the glycosyl hydrolase 51 family.</text>
</comment>
<accession>A0AAN7TNW0</accession>
<dbReference type="GO" id="GO:0046373">
    <property type="term" value="P:L-arabinose metabolic process"/>
    <property type="evidence" value="ECO:0007669"/>
    <property type="project" value="InterPro"/>
</dbReference>
<dbReference type="GO" id="GO:0046556">
    <property type="term" value="F:alpha-L-arabinofuranosidase activity"/>
    <property type="evidence" value="ECO:0007669"/>
    <property type="project" value="UniProtKB-EC"/>
</dbReference>
<gene>
    <name evidence="10" type="ORF">LTR62_003649</name>
</gene>
<evidence type="ECO:0000313" key="11">
    <source>
        <dbReference type="Proteomes" id="UP001310890"/>
    </source>
</evidence>
<evidence type="ECO:0000259" key="9">
    <source>
        <dbReference type="SMART" id="SM00813"/>
    </source>
</evidence>
<evidence type="ECO:0000256" key="6">
    <source>
        <dbReference type="ARBA" id="ARBA00022801"/>
    </source>
</evidence>
<dbReference type="EMBL" id="JAVRRL010000026">
    <property type="protein sequence ID" value="KAK5113070.1"/>
    <property type="molecule type" value="Genomic_DNA"/>
</dbReference>
<dbReference type="AlphaFoldDB" id="A0AAN7TNW0"/>
<feature type="signal peptide" evidence="8">
    <location>
        <begin position="1"/>
        <end position="17"/>
    </location>
</feature>
<dbReference type="InterPro" id="IPR055235">
    <property type="entry name" value="ASD1_cat"/>
</dbReference>
<evidence type="ECO:0000256" key="3">
    <source>
        <dbReference type="ARBA" id="ARBA00007186"/>
    </source>
</evidence>
<evidence type="ECO:0000256" key="8">
    <source>
        <dbReference type="SAM" id="SignalP"/>
    </source>
</evidence>
<dbReference type="InterPro" id="IPR017853">
    <property type="entry name" value="GH"/>
</dbReference>
<comment type="pathway">
    <text evidence="2">Glycan metabolism; L-arabinan degradation.</text>
</comment>
<keyword evidence="6" id="KW-0378">Hydrolase</keyword>
<dbReference type="Gene3D" id="3.20.20.80">
    <property type="entry name" value="Glycosidases"/>
    <property type="match status" value="1"/>
</dbReference>
<dbReference type="Gene3D" id="2.60.120.260">
    <property type="entry name" value="Galactose-binding domain-like"/>
    <property type="match status" value="1"/>
</dbReference>
<dbReference type="PANTHER" id="PTHR31776">
    <property type="entry name" value="ALPHA-L-ARABINOFURANOSIDASE 1"/>
    <property type="match status" value="1"/>
</dbReference>
<dbReference type="SUPFAM" id="SSF49785">
    <property type="entry name" value="Galactose-binding domain-like"/>
    <property type="match status" value="1"/>
</dbReference>